<dbReference type="Pfam" id="PF20220">
    <property type="entry name" value="ABC_toxin_N"/>
    <property type="match status" value="1"/>
</dbReference>
<evidence type="ECO:0000256" key="1">
    <source>
        <dbReference type="SAM" id="Coils"/>
    </source>
</evidence>
<keyword evidence="5" id="KW-0121">Carboxypeptidase</keyword>
<name>A0A3P1CYI6_9BACT</name>
<evidence type="ECO:0000259" key="2">
    <source>
        <dbReference type="Pfam" id="PF18276"/>
    </source>
</evidence>
<dbReference type="OrthoDB" id="9781691at2"/>
<dbReference type="RefSeq" id="WP_124905474.1">
    <property type="nucleotide sequence ID" value="NZ_RQJP01000001.1"/>
</dbReference>
<feature type="coiled-coil region" evidence="1">
    <location>
        <begin position="2800"/>
        <end position="2848"/>
    </location>
</feature>
<sequence>MKLILAPVKLREASDNVATLQAALNRLLPRLGFQDFKIADGEALRRFVGETTVRGINILQDRFQIPPSTEVLVDAPMADLINRLLKENGLLDEEPTDPATRSNRVSGIVRDVTGSPVEGLTVRAFDREIRPPHQPLGDAVTDSTGFYEIGYADIQYADGDDLARRGADLFLEVWPDAEPGRRPLLTTVDDYVRNAPTSYRWNLTLSVPAGLSEFERLVRRLQPVLWNLTFAELEETAQNRDITFLTGETGLDRSVIETLLVAFRLEARTRLFPECWYGLLTEKALSRPEIETLDEQTTQILTNLPSLDFDRAAAALKQAFSANRIPRNRANEMDRWLAMLREVARQQLVDAGQPRAEAFRIALDLAQLPDNKQTVFLDAYLGQTALTDEFLQKLQTEHSFKPAETDAIRASFTLNRLTDHNPVLLRTLAPQIGQNGPLGVQLLAKRSAGDWADLVANQAIPDYLVGDSPEQKRENYARQLAGRFARTYPTTSFLGDLERDEQPAQPEAPSLLRFLDAHPDFELLNTPVDEFLQNRLKPELKPLLKNAGFVQDLKITQRVFKLAPDYAATRALLADNVHSARQVYERGQAAFVKTYGDQPGFSAEAARQTYQRAAQTYATTLTLAGHLISLKNAGDLGAVQLAPVEAVPAANAPSLPNLFGAADVCECDHCRSVYGPAAYFADILNYLKGRPSSAGTAKDVLFARRPDLGFIELTCENALTPLPYVDVVSEVLENQVAPEYRFLMLPAGAGATLPAVPSPVSGPVRSEFFNFVKPDGQPLRVTLSDDAFVEAPSPAGYWLLRDTSATYLIRPEGAEFGVVEVPQTLQSADELAAIPRYLNPLAYEKLRKAVYPLTLPFDLFNEEIRRYASQAGTSRWELMEVFGGSAAPNNAKPLEVAAEFLGFSADELTLVMAKKTAGQAKFWGETTNPVVLNKVAQVDVFLTKTGLEYADLQRLLTLPFLNPDGNLRIVHEDPSCDTGKKHLETLTIEHLDRFHRFLRVWRKLGWEAWQVDLMLLHPKIGQISHADLQADPTTADVDFGKLLLALKPFRQLLNRFSRATVEQVVGLFGDLPTAEVFTQAFKTATPSLFNQVFQNKKVTNPIDPDLAPAAMAANPARKLADKKAVVSAALRIKEGDFDALQELFDPVIPADVPLSGPNLSLLYANVTLAKWLGVKPADWVRWRKLIPFDPFASPDDTLRWLDAFDALRTAGISPDELAYLFNLDLTSKAAVAEKTVTVFLTGLRDELKKIALDTDPTQLTTDDGAKNAALLSAQLTALGWSGDAVAGLVDVLTNQRTFALKVTPGAGFEFPDSVPHPSVPNTTLPVSYDASNQRLSYTGLMTTAERGVLLALNADAGYQTAVQALFQQQRDFLSENLQLFRTPVFVATLRQLPADVVFTDQLDDPLRARIRFDAERRMLFLTGQLDASEQATLLGLSAEGTYQTAVNDLKTASDAFFAAPPADEIWASAVDLTTWFDTPAQYAPIAVLNDLTTRVLAYLRPRRQRETVIALVASQFGLTEATTELLLNSLTLFAPNTLLDSFAGDTFASDTDRSGTYHWLARLAWVLRKIGASYAETDWLLRNAAGTGTLDLTAPALVKPIATYEHLTRLLAYFEWHRRYVSDALTWLDVTEKLLADPAYTPALFAADLQTVTEWPATETEAFIAGTSPVFPTDYREPATWQRLKRAFAMLDYLSAQVSSVLPLAAPVVGVSEAQRIKQLLKAAYEPEQWLDVCKTIQDGLREGKRDALTAYLLTQPAPADVPTGKWATTNDLFAYYLLDVEMCSCMITSRLVQASGSVQLFVQRCLMGLEPQVRANADDDPAWKQWQWMQAYRVWEANRKVFLYPENWIQPELRRDKSPFFKELEDELLQGDITRDNVETAFLHYIEKLDGVAQLDVAGMYYEEKTNTLHVVGRTPGAEPHLYYYRKWVDDAYWTPWTKIEADIKSDYLVPLVMNERLYLLWPEFREEAQPVSTMNIPSQGDTGVTIPEPNKRLRVFLALSELRNGKWSPKKVSKDSVTTSYTDPETLADHRTRFVFVPLDMTAFPGLGTFVVFVAPTDSGGQYFELLGCKGYPEKYEGPIGYDPLLPHFDRDNGIYTFLKSFEKDPGDPLTLQVLGLDAGILGLTPGRFNNKLALQPSAFDYFFFLLWLLKIIQDGGKEFFRGHINLIPITLGTWLPWFYADRERTFFVRPEALFWGRGDFKVPELKKVLFYKDFKDWFAKFLVALITQDIEGLKKIVEEYGAFLPETKLLFQNFYHPFSCLFAKELLNRGVDGLMNRKTQLADKKLDFKAMYQPMFIVDPKYPQEVVDFSADGSYSSYNWELFYHAPLLIAQRLSTNQQFEEATRWFHYIFDPTGAHDTDPRTGLAVGSPQKFWITKPFFERQSADYEQQRIDNILRMLADDPGVPGYDPLWRQQLENAVALWRKNPFDPHLIAQFRTVAYQKTVVMKYLDNLIAWGDQQFRQDTMESVNRATQLYVLAAEILGPRPRRVPPAQRPPSLTFNELEPHFDDFSNALVELENFVPPQSGEVDDADVPPLPHLLLYFCIPQNDQLLGYWDTVADRLYKIRHCLNIEGVARQLSLFAPPIDPAALVRAVAGGLDIGAALGELTAPLPLYRFPVLLQKANEVCADLKSLGGAVLSTLEKRDAESLALLRQDHERKLLQLVRDVKQQQIDEAKQALQGLQKYKELVEFRRDYYGNKDFMNAPEGVALGLSGLSVIAHTAGTIADVLAGVMFIIPDFQIGASGFGGSPHVSAKTGGSHVGKATERGANGLYNAATILDKSAGMVSTLASYQRRKEEWDFQKDTADRELKQLEHQIAGAELRVALAEKELFNQERQIEQSKQVEDFMKTKYTNVELYGYLLTQTSQAFFQSYQLAYDLAKKAEKCFQFELGVENSGYIQFGYWDSLRKGLLSGERLQVDLRRLEKAYFDQNRRELELTKHISLALVAPAALLQLRQSGRCLVSLPEALFDLDYQGHYFRRIKTVSLSIPCVAGPYTTISCTLRLLRNTVRVTSGLNAGQYDHNNDDGVWTDDLRFRDSFTPVKALATSSAQNDAGLFELNFRDERYLPFEGAGVISTWSLELTEPQELRQFDYDTISDVLLHLRYTAREDAGLFKQKTVESLKNTLQLAGSELPLRRLFNLKHDFPTEWYRFLHPAAGQDQVLDFDLRGRFPLLAQLGAGPKIYRVELLADADLPQLKSFTITYAPGDDEVGLALKPFNPYGGLLRSVREYDGAEKSPGVWKLAFSPPAGQPALSEAELSNLFVLVTYTI</sequence>
<reference evidence="5 6" key="1">
    <citation type="submission" date="2018-11" db="EMBL/GenBank/DDBJ databases">
        <authorList>
            <person name="Zhou Z."/>
            <person name="Wang G."/>
        </authorList>
    </citation>
    <scope>NUCLEOTIDE SEQUENCE [LARGE SCALE GENOMIC DNA]</scope>
    <source>
        <strain evidence="5 6">KCTC42998</strain>
    </source>
</reference>
<evidence type="ECO:0000259" key="4">
    <source>
        <dbReference type="Pfam" id="PF20220"/>
    </source>
</evidence>
<keyword evidence="1" id="KW-0175">Coiled coil</keyword>
<dbReference type="InterPro" id="IPR046839">
    <property type="entry name" value="ABC_toxin_N"/>
</dbReference>
<protein>
    <submittedName>
        <fullName evidence="5">Carboxypeptidase regulatory-like domain-containing protein</fullName>
    </submittedName>
</protein>
<evidence type="ECO:0000259" key="3">
    <source>
        <dbReference type="Pfam" id="PF18413"/>
    </source>
</evidence>
<proteinExistence type="predicted"/>
<dbReference type="Proteomes" id="UP000274271">
    <property type="component" value="Unassembled WGS sequence"/>
</dbReference>
<keyword evidence="5" id="KW-0378">Hydrolase</keyword>
<keyword evidence="5" id="KW-0645">Protease</keyword>
<dbReference type="Pfam" id="PF18413">
    <property type="entry name" value="Neuraminidase"/>
    <property type="match status" value="1"/>
</dbReference>
<dbReference type="InterPro" id="IPR040840">
    <property type="entry name" value="TcA_TcB_BD"/>
</dbReference>
<feature type="domain" description="Tc toxin complex TcA C-terminal TcB-binding" evidence="2">
    <location>
        <begin position="2819"/>
        <end position="3112"/>
    </location>
</feature>
<feature type="domain" description="ABC toxin N-terminal" evidence="4">
    <location>
        <begin position="1739"/>
        <end position="1866"/>
    </location>
</feature>
<feature type="domain" description="Neuraminidase-like" evidence="3">
    <location>
        <begin position="1896"/>
        <end position="2031"/>
    </location>
</feature>
<dbReference type="GO" id="GO:0004180">
    <property type="term" value="F:carboxypeptidase activity"/>
    <property type="evidence" value="ECO:0007669"/>
    <property type="project" value="UniProtKB-KW"/>
</dbReference>
<keyword evidence="6" id="KW-1185">Reference proteome</keyword>
<feature type="coiled-coil region" evidence="1">
    <location>
        <begin position="2657"/>
        <end position="2689"/>
    </location>
</feature>
<accession>A0A3P1CYI6</accession>
<gene>
    <name evidence="5" type="ORF">EHT87_07755</name>
</gene>
<evidence type="ECO:0000313" key="6">
    <source>
        <dbReference type="Proteomes" id="UP000274271"/>
    </source>
</evidence>
<dbReference type="Pfam" id="PF18276">
    <property type="entry name" value="TcA_TcB_BD"/>
    <property type="match status" value="1"/>
</dbReference>
<organism evidence="5 6">
    <name type="scientific">Larkinella knui</name>
    <dbReference type="NCBI Taxonomy" id="2025310"/>
    <lineage>
        <taxon>Bacteria</taxon>
        <taxon>Pseudomonadati</taxon>
        <taxon>Bacteroidota</taxon>
        <taxon>Cytophagia</taxon>
        <taxon>Cytophagales</taxon>
        <taxon>Spirosomataceae</taxon>
        <taxon>Larkinella</taxon>
    </lineage>
</organism>
<dbReference type="EMBL" id="RQJP01000001">
    <property type="protein sequence ID" value="RRB18160.1"/>
    <property type="molecule type" value="Genomic_DNA"/>
</dbReference>
<comment type="caution">
    <text evidence="5">The sequence shown here is derived from an EMBL/GenBank/DDBJ whole genome shotgun (WGS) entry which is preliminary data.</text>
</comment>
<evidence type="ECO:0000313" key="5">
    <source>
        <dbReference type="EMBL" id="RRB18160.1"/>
    </source>
</evidence>
<dbReference type="InterPro" id="IPR041079">
    <property type="entry name" value="Neuraminidase-like"/>
</dbReference>